<keyword evidence="7 13" id="KW-0653">Protein transport</keyword>
<evidence type="ECO:0000256" key="4">
    <source>
        <dbReference type="ARBA" id="ARBA00016202"/>
    </source>
</evidence>
<keyword evidence="15" id="KW-1185">Reference proteome</keyword>
<accession>A0A2U3BEH7</accession>
<dbReference type="CDD" id="cd16326">
    <property type="entry name" value="LolB"/>
    <property type="match status" value="1"/>
</dbReference>
<comment type="subcellular location">
    <subcellularLocation>
        <location evidence="1">Cell outer membrane</location>
        <topology evidence="1">Lipid-anchor</topology>
    </subcellularLocation>
</comment>
<dbReference type="EMBL" id="QFWT01000001">
    <property type="protein sequence ID" value="PWI35163.1"/>
    <property type="molecule type" value="Genomic_DNA"/>
</dbReference>
<gene>
    <name evidence="13" type="primary">lolB</name>
    <name evidence="14" type="ORF">DI392_02470</name>
</gene>
<comment type="function">
    <text evidence="13">Plays a critical role in the incorporation of lipoproteins in the outer membrane after they are released by the LolA protein.</text>
</comment>
<evidence type="ECO:0000256" key="11">
    <source>
        <dbReference type="ARBA" id="ARBA00023237"/>
    </source>
</evidence>
<dbReference type="GO" id="GO:0044874">
    <property type="term" value="P:lipoprotein localization to outer membrane"/>
    <property type="evidence" value="ECO:0007669"/>
    <property type="project" value="UniProtKB-UniRule"/>
</dbReference>
<evidence type="ECO:0000313" key="14">
    <source>
        <dbReference type="EMBL" id="PWI35163.1"/>
    </source>
</evidence>
<dbReference type="GO" id="GO:0009279">
    <property type="term" value="C:cell outer membrane"/>
    <property type="evidence" value="ECO:0007669"/>
    <property type="project" value="UniProtKB-SubCell"/>
</dbReference>
<comment type="similarity">
    <text evidence="2 13">Belongs to the LolB family.</text>
</comment>
<reference evidence="14 15" key="1">
    <citation type="submission" date="2018-05" db="EMBL/GenBank/DDBJ databases">
        <title>Vibrio limimaris sp. nov., isolated from marine sediment.</title>
        <authorList>
            <person name="Li C.-M."/>
        </authorList>
    </citation>
    <scope>NUCLEOTIDE SEQUENCE [LARGE SCALE GENOMIC DNA]</scope>
    <source>
        <strain evidence="14 15">E4404</strain>
    </source>
</reference>
<comment type="subunit">
    <text evidence="3 13">Monomer.</text>
</comment>
<keyword evidence="10 13" id="KW-0143">Chaperone</keyword>
<keyword evidence="6" id="KW-0732">Signal</keyword>
<evidence type="ECO:0000256" key="9">
    <source>
        <dbReference type="ARBA" id="ARBA00023139"/>
    </source>
</evidence>
<evidence type="ECO:0000256" key="8">
    <source>
        <dbReference type="ARBA" id="ARBA00023136"/>
    </source>
</evidence>
<evidence type="ECO:0000256" key="6">
    <source>
        <dbReference type="ARBA" id="ARBA00022729"/>
    </source>
</evidence>
<evidence type="ECO:0000256" key="10">
    <source>
        <dbReference type="ARBA" id="ARBA00023186"/>
    </source>
</evidence>
<dbReference type="SUPFAM" id="SSF89392">
    <property type="entry name" value="Prokaryotic lipoproteins and lipoprotein localization factors"/>
    <property type="match status" value="1"/>
</dbReference>
<dbReference type="Gene3D" id="2.50.20.10">
    <property type="entry name" value="Lipoprotein localisation LolA/LolB/LppX"/>
    <property type="match status" value="1"/>
</dbReference>
<keyword evidence="9" id="KW-0564">Palmitate</keyword>
<keyword evidence="5 13" id="KW-0813">Transport</keyword>
<evidence type="ECO:0000256" key="12">
    <source>
        <dbReference type="ARBA" id="ARBA00023288"/>
    </source>
</evidence>
<name>A0A2U3BEH7_9VIBR</name>
<evidence type="ECO:0000256" key="5">
    <source>
        <dbReference type="ARBA" id="ARBA00022448"/>
    </source>
</evidence>
<evidence type="ECO:0000313" key="15">
    <source>
        <dbReference type="Proteomes" id="UP000245362"/>
    </source>
</evidence>
<dbReference type="GO" id="GO:0015031">
    <property type="term" value="P:protein transport"/>
    <property type="evidence" value="ECO:0007669"/>
    <property type="project" value="UniProtKB-KW"/>
</dbReference>
<evidence type="ECO:0000256" key="1">
    <source>
        <dbReference type="ARBA" id="ARBA00004459"/>
    </source>
</evidence>
<dbReference type="OrthoDB" id="9797618at2"/>
<evidence type="ECO:0000256" key="3">
    <source>
        <dbReference type="ARBA" id="ARBA00011245"/>
    </source>
</evidence>
<dbReference type="AlphaFoldDB" id="A0A2U3BEH7"/>
<proteinExistence type="inferred from homology"/>
<keyword evidence="11 13" id="KW-0998">Cell outer membrane</keyword>
<dbReference type="RefSeq" id="WP_109318315.1">
    <property type="nucleotide sequence ID" value="NZ_QFWT01000001.1"/>
</dbReference>
<dbReference type="HAMAP" id="MF_00233">
    <property type="entry name" value="LolB"/>
    <property type="match status" value="1"/>
</dbReference>
<dbReference type="Pfam" id="PF03550">
    <property type="entry name" value="LolB"/>
    <property type="match status" value="1"/>
</dbReference>
<sequence length="212" mass="23995">MLKPSLSQTFNQLLLLIFTTLYLAGCESVPEESQLNVQFEPHRQRLESIQNYQLRGKLGYLSPDQRQSLNFTWNRTPEASQLRLTSFLGQTVLNLTITPEGAKAVTSDGEVYRHPSPNALVYQLTGLVLPITYMQDWIKGLPTAADNFTLNDTNTVATLNKLTGLQRWEMQYLSYQTVSSAEFGAIPLPYKMQLTQSDFTLKIVISKWTLNG</sequence>
<comment type="caution">
    <text evidence="14">The sequence shown here is derived from an EMBL/GenBank/DDBJ whole genome shotgun (WGS) entry which is preliminary data.</text>
</comment>
<protein>
    <recommendedName>
        <fullName evidence="4 13">Outer-membrane lipoprotein LolB</fullName>
    </recommendedName>
</protein>
<organism evidence="14 15">
    <name type="scientific">Vibrio albus</name>
    <dbReference type="NCBI Taxonomy" id="2200953"/>
    <lineage>
        <taxon>Bacteria</taxon>
        <taxon>Pseudomonadati</taxon>
        <taxon>Pseudomonadota</taxon>
        <taxon>Gammaproteobacteria</taxon>
        <taxon>Vibrionales</taxon>
        <taxon>Vibrionaceae</taxon>
        <taxon>Vibrio</taxon>
    </lineage>
</organism>
<dbReference type="NCBIfam" id="TIGR00548">
    <property type="entry name" value="lolB"/>
    <property type="match status" value="1"/>
</dbReference>
<keyword evidence="12 14" id="KW-0449">Lipoprotein</keyword>
<keyword evidence="8 13" id="KW-0472">Membrane</keyword>
<evidence type="ECO:0000256" key="7">
    <source>
        <dbReference type="ARBA" id="ARBA00022927"/>
    </source>
</evidence>
<dbReference type="InterPro" id="IPR004565">
    <property type="entry name" value="OM_lipoprot_LolB"/>
</dbReference>
<evidence type="ECO:0000256" key="2">
    <source>
        <dbReference type="ARBA" id="ARBA00009696"/>
    </source>
</evidence>
<dbReference type="InterPro" id="IPR029046">
    <property type="entry name" value="LolA/LolB/LppX"/>
</dbReference>
<dbReference type="Proteomes" id="UP000245362">
    <property type="component" value="Unassembled WGS sequence"/>
</dbReference>
<evidence type="ECO:0000256" key="13">
    <source>
        <dbReference type="HAMAP-Rule" id="MF_00233"/>
    </source>
</evidence>